<dbReference type="GO" id="GO:0003677">
    <property type="term" value="F:DNA binding"/>
    <property type="evidence" value="ECO:0007669"/>
    <property type="project" value="InterPro"/>
</dbReference>
<evidence type="ECO:0000259" key="6">
    <source>
        <dbReference type="Pfam" id="PF13361"/>
    </source>
</evidence>
<dbReference type="SUPFAM" id="SSF52540">
    <property type="entry name" value="P-loop containing nucleoside triphosphate hydrolases"/>
    <property type="match status" value="2"/>
</dbReference>
<dbReference type="InterPro" id="IPR027417">
    <property type="entry name" value="P-loop_NTPase"/>
</dbReference>
<dbReference type="GO" id="GO:0031297">
    <property type="term" value="P:replication fork processing"/>
    <property type="evidence" value="ECO:0007669"/>
    <property type="project" value="TreeGrafter"/>
</dbReference>
<protein>
    <submittedName>
        <fullName evidence="7">AAA family ATPase</fullName>
    </submittedName>
</protein>
<gene>
    <name evidence="7" type="ORF">HWA77_16880</name>
</gene>
<sequence>MRSINGYNLTPEQNVIVELAINDLNIKGEAGAGSGKTSTLKAVDKYKSKMGKRAYYICFNKALEQEAKGSFSKFVTVTTANALAYKHICTQDTNWKLKLNRRILADEVIKYAEVDRNRIPLLKILDVSKAITKTVDNFCSSASSELSAVHVCDEVLKIHNKDSKKNEHGIGKLEFIDYIVKHSNLFLKPFFDNNSDCPATHSAYLKKWQLSKPIINTDYIMYDEGQDANPVILSVILQQKCQKIICGDRYQSIYAFNNAVNAMDLVPYVSCPIQTSFRYSQELADLANKIIRLIPIKSDFHLIGKGHKTEIIKASKYNQSERAMIIARTNATLFELMLCVLEANVPTFLAINDLDAQVRLIKQLLLFESGKNVKLPPYLAIYKCWDDLVSSEHLDSDVSRIAKLIDENPSRAQNLITAIEANRNVRIEQAFYILTTAHKSKGLECDNVFVCDDFDAVLAPLLDPDEEVDQEELHLLYVAITRAKKKLILSDTMYDLLHSAYKPKVRLTPTKAFSLDGINEQVIELRNQEQKQPGLIADIKDKALAPYRNIAKNEANEAVSASTGVQQVQIALDLNNSVQVDIEPVIEGENLDFSNLDVLVEQNWHVPSNCDQKIKDKIYKNLIKRINSKINSAHIKQALNNSLPTKGFLSVNVGRVYNNASMTIPADPKNIQQDELINLDIEIPLFWTPLDSSRFENPNLAILGTMGTGKTQLVKAILYEITRQRHLNGGQSLGLLIFDYKQDFCDEEFVKKTNATVLTPHHLPINPFAIFKKEKMATLKTAEIFVNTLVKIFRIGGKQQRCIRNIILQCYETFGLKKNDVSTFNNRPPTIYDVYQLYCMQEKVPDDLVISALDTLVDYEIFTDNPEASSLLELLKDNVVVINLKGYADTQQSFIVSLLLDSFYQQMHLAGKPQIIKGHRPLTNMLLVDECDNLMKHEPDALKKILKEGREFGVGCILSTQGLDHFKVGETNYADYFLAWICHKLGSPSTKALEQIFNLTDRESIKQIVARMNSQNKHHSIFVDAKKNFQFQRSSAFWEICEREKKSAQEKQLSIKN</sequence>
<evidence type="ECO:0000256" key="4">
    <source>
        <dbReference type="ARBA" id="ARBA00022840"/>
    </source>
</evidence>
<keyword evidence="4" id="KW-0067">ATP-binding</keyword>
<dbReference type="InterPro" id="IPR000212">
    <property type="entry name" value="DNA_helicase_UvrD/REP"/>
</dbReference>
<reference evidence="7 8" key="1">
    <citation type="submission" date="2020-06" db="EMBL/GenBank/DDBJ databases">
        <title>Photobacterium damselae subsp. damselae comparative genomics.</title>
        <authorList>
            <person name="Osorio C.R."/>
        </authorList>
    </citation>
    <scope>NUCLEOTIDE SEQUENCE [LARGE SCALE GENOMIC DNA]</scope>
    <source>
        <strain evidence="7 8">TW250/03</strain>
    </source>
</reference>
<keyword evidence="1" id="KW-0547">Nucleotide-binding</keyword>
<dbReference type="AlphaFoldDB" id="A0A850R4G7"/>
<accession>A0A850R4G7</accession>
<keyword evidence="3" id="KW-0347">Helicase</keyword>
<name>A0A850R4G7_PHODD</name>
<dbReference type="GO" id="GO:0000724">
    <property type="term" value="P:double-strand break repair via homologous recombination"/>
    <property type="evidence" value="ECO:0007669"/>
    <property type="project" value="TreeGrafter"/>
</dbReference>
<dbReference type="PANTHER" id="PTHR11070">
    <property type="entry name" value="UVRD / RECB / PCRA DNA HELICASE FAMILY MEMBER"/>
    <property type="match status" value="1"/>
</dbReference>
<organism evidence="7 8">
    <name type="scientific">Photobacterium damselae subsp. damselae</name>
    <name type="common">Listonella damsela</name>
    <dbReference type="NCBI Taxonomy" id="85581"/>
    <lineage>
        <taxon>Bacteria</taxon>
        <taxon>Pseudomonadati</taxon>
        <taxon>Pseudomonadota</taxon>
        <taxon>Gammaproteobacteria</taxon>
        <taxon>Vibrionales</taxon>
        <taxon>Vibrionaceae</taxon>
        <taxon>Photobacterium</taxon>
    </lineage>
</organism>
<dbReference type="InterPro" id="IPR002789">
    <property type="entry name" value="HerA_central"/>
</dbReference>
<dbReference type="GO" id="GO:0005524">
    <property type="term" value="F:ATP binding"/>
    <property type="evidence" value="ECO:0007669"/>
    <property type="project" value="UniProtKB-KW"/>
</dbReference>
<feature type="domain" description="UvrD-like helicase C-terminal" evidence="6">
    <location>
        <begin position="434"/>
        <end position="491"/>
    </location>
</feature>
<keyword evidence="2" id="KW-0378">Hydrolase</keyword>
<dbReference type="EMBL" id="JABXOR010001070">
    <property type="protein sequence ID" value="NVP01891.1"/>
    <property type="molecule type" value="Genomic_DNA"/>
</dbReference>
<evidence type="ECO:0000259" key="5">
    <source>
        <dbReference type="Pfam" id="PF01935"/>
    </source>
</evidence>
<dbReference type="Pfam" id="PF01935">
    <property type="entry name" value="DUF87"/>
    <property type="match status" value="1"/>
</dbReference>
<dbReference type="GO" id="GO:0043138">
    <property type="term" value="F:3'-5' DNA helicase activity"/>
    <property type="evidence" value="ECO:0007669"/>
    <property type="project" value="TreeGrafter"/>
</dbReference>
<proteinExistence type="predicted"/>
<dbReference type="PANTHER" id="PTHR11070:SF30">
    <property type="entry name" value="F-BOX DNA HELICASE 1"/>
    <property type="match status" value="1"/>
</dbReference>
<evidence type="ECO:0000313" key="8">
    <source>
        <dbReference type="Proteomes" id="UP000533429"/>
    </source>
</evidence>
<evidence type="ECO:0000256" key="1">
    <source>
        <dbReference type="ARBA" id="ARBA00022741"/>
    </source>
</evidence>
<dbReference type="Gene3D" id="3.40.50.300">
    <property type="entry name" value="P-loop containing nucleotide triphosphate hydrolases"/>
    <property type="match status" value="4"/>
</dbReference>
<dbReference type="Pfam" id="PF13361">
    <property type="entry name" value="UvrD_C"/>
    <property type="match status" value="1"/>
</dbReference>
<dbReference type="InterPro" id="IPR014017">
    <property type="entry name" value="DNA_helicase_UvrD-like_C"/>
</dbReference>
<feature type="domain" description="Helicase HerA central" evidence="5">
    <location>
        <begin position="690"/>
        <end position="901"/>
    </location>
</feature>
<evidence type="ECO:0000256" key="2">
    <source>
        <dbReference type="ARBA" id="ARBA00022801"/>
    </source>
</evidence>
<evidence type="ECO:0000256" key="3">
    <source>
        <dbReference type="ARBA" id="ARBA00022806"/>
    </source>
</evidence>
<comment type="caution">
    <text evidence="7">The sequence shown here is derived from an EMBL/GenBank/DDBJ whole genome shotgun (WGS) entry which is preliminary data.</text>
</comment>
<dbReference type="Proteomes" id="UP000533429">
    <property type="component" value="Unassembled WGS sequence"/>
</dbReference>
<dbReference type="GO" id="GO:0016787">
    <property type="term" value="F:hydrolase activity"/>
    <property type="evidence" value="ECO:0007669"/>
    <property type="project" value="UniProtKB-KW"/>
</dbReference>
<evidence type="ECO:0000313" key="7">
    <source>
        <dbReference type="EMBL" id="NVP01891.1"/>
    </source>
</evidence>